<dbReference type="GO" id="GO:0009288">
    <property type="term" value="C:bacterial-type flagellum"/>
    <property type="evidence" value="ECO:0007669"/>
    <property type="project" value="UniProtKB-SubCell"/>
</dbReference>
<dbReference type="PRINTS" id="PR00207">
    <property type="entry name" value="FLAGELLIN"/>
</dbReference>
<dbReference type="Pfam" id="PF00700">
    <property type="entry name" value="Flagellin_C"/>
    <property type="match status" value="1"/>
</dbReference>
<keyword evidence="5" id="KW-0969">Cilium</keyword>
<name>A0A0W0TWS9_9GAMM</name>
<organism evidence="5 6">
    <name type="scientific">Legionella geestiana</name>
    <dbReference type="NCBI Taxonomy" id="45065"/>
    <lineage>
        <taxon>Bacteria</taxon>
        <taxon>Pseudomonadati</taxon>
        <taxon>Pseudomonadota</taxon>
        <taxon>Gammaproteobacteria</taxon>
        <taxon>Legionellales</taxon>
        <taxon>Legionellaceae</taxon>
        <taxon>Legionella</taxon>
    </lineage>
</organism>
<evidence type="ECO:0000256" key="1">
    <source>
        <dbReference type="ARBA" id="ARBA00005709"/>
    </source>
</evidence>
<dbReference type="EMBL" id="LNYC01000037">
    <property type="protein sequence ID" value="KTD00117.1"/>
    <property type="molecule type" value="Genomic_DNA"/>
</dbReference>
<comment type="subcellular location">
    <subcellularLocation>
        <location evidence="4">Secreted</location>
    </subcellularLocation>
    <subcellularLocation>
        <location evidence="4">Bacterial flagellum</location>
    </subcellularLocation>
</comment>
<dbReference type="Gene3D" id="6.10.10.10">
    <property type="entry name" value="Flagellar export chaperone, C-terminal domain"/>
    <property type="match status" value="1"/>
</dbReference>
<dbReference type="PATRIC" id="fig|45065.4.peg.1102"/>
<accession>A0A0W0TWS9</accession>
<comment type="function">
    <text evidence="4">Flagellin is the subunit protein which polymerizes to form the filaments of bacterial flagella.</text>
</comment>
<keyword evidence="3 4" id="KW-0975">Bacterial flagellum</keyword>
<evidence type="ECO:0000256" key="3">
    <source>
        <dbReference type="ARBA" id="ARBA00023143"/>
    </source>
</evidence>
<keyword evidence="6" id="KW-1185">Reference proteome</keyword>
<dbReference type="InterPro" id="IPR046358">
    <property type="entry name" value="Flagellin_C"/>
</dbReference>
<dbReference type="RefSeq" id="WP_028386886.1">
    <property type="nucleotide sequence ID" value="NZ_CAAAHN010000001.1"/>
</dbReference>
<dbReference type="GO" id="GO:0005198">
    <property type="term" value="F:structural molecule activity"/>
    <property type="evidence" value="ECO:0007669"/>
    <property type="project" value="UniProtKB-UniRule"/>
</dbReference>
<dbReference type="Proteomes" id="UP000054785">
    <property type="component" value="Unassembled WGS sequence"/>
</dbReference>
<dbReference type="OrthoDB" id="9796789at2"/>
<dbReference type="InterPro" id="IPR001492">
    <property type="entry name" value="Flagellin"/>
</dbReference>
<dbReference type="Pfam" id="PF00669">
    <property type="entry name" value="Flagellin_N"/>
    <property type="match status" value="1"/>
</dbReference>
<dbReference type="InterPro" id="IPR001029">
    <property type="entry name" value="Flagellin_N"/>
</dbReference>
<dbReference type="AlphaFoldDB" id="A0A0W0TWS9"/>
<comment type="caution">
    <text evidence="5">The sequence shown here is derived from an EMBL/GenBank/DDBJ whole genome shotgun (WGS) entry which is preliminary data.</text>
</comment>
<evidence type="ECO:0000256" key="2">
    <source>
        <dbReference type="ARBA" id="ARBA00022525"/>
    </source>
</evidence>
<dbReference type="Gene3D" id="6.10.280.190">
    <property type="match status" value="1"/>
</dbReference>
<dbReference type="Gene3D" id="1.20.1330.10">
    <property type="entry name" value="f41 fragment of flagellin, N-terminal domain"/>
    <property type="match status" value="1"/>
</dbReference>
<keyword evidence="5" id="KW-0966">Cell projection</keyword>
<evidence type="ECO:0000313" key="5">
    <source>
        <dbReference type="EMBL" id="KTD00117.1"/>
    </source>
</evidence>
<sequence length="273" mass="28898">MTLTVNTNVASLNAQKYIGQTQEHLSKTLNRLSSGLRINEAKDDAAGLAISEGLVSQIRGMKAGARNGNDGISLIQTAEGAMNQTLGLLQRMRELAVQASSETYETANLANSDAEFQRLKEEIDRVAATAEFNNITLLNGGTISIQIGAENTANDRLTITLTDTDTTALTINASDLTTNANAQTALDALNTAIATVTTGMATLGANHSNLEAAVNGNVDRISRLEDAKSRIKDTDYAEESSNLAKFQILQQSGVAMLAQANSSSQVVLRLLQG</sequence>
<keyword evidence="5" id="KW-0282">Flagellum</keyword>
<comment type="similarity">
    <text evidence="1 4">Belongs to the bacterial flagellin family.</text>
</comment>
<keyword evidence="2 4" id="KW-0964">Secreted</keyword>
<protein>
    <recommendedName>
        <fullName evidence="4">Flagellin</fullName>
    </recommendedName>
</protein>
<dbReference type="PANTHER" id="PTHR42792:SF2">
    <property type="entry name" value="FLAGELLIN"/>
    <property type="match status" value="1"/>
</dbReference>
<dbReference type="SUPFAM" id="SSF64518">
    <property type="entry name" value="Phase 1 flagellin"/>
    <property type="match status" value="1"/>
</dbReference>
<reference evidence="5 6" key="1">
    <citation type="submission" date="2015-11" db="EMBL/GenBank/DDBJ databases">
        <title>Genomic analysis of 38 Legionella species identifies large and diverse effector repertoires.</title>
        <authorList>
            <person name="Burstein D."/>
            <person name="Amaro F."/>
            <person name="Zusman T."/>
            <person name="Lifshitz Z."/>
            <person name="Cohen O."/>
            <person name="Gilbert J.A."/>
            <person name="Pupko T."/>
            <person name="Shuman H.A."/>
            <person name="Segal G."/>
        </authorList>
    </citation>
    <scope>NUCLEOTIDE SEQUENCE [LARGE SCALE GENOMIC DNA]</scope>
    <source>
        <strain evidence="5 6">ATCC 49504</strain>
    </source>
</reference>
<dbReference type="STRING" id="45065.Lgee_1029"/>
<dbReference type="InterPro" id="IPR042187">
    <property type="entry name" value="Flagellin_C_sub2"/>
</dbReference>
<gene>
    <name evidence="5" type="primary">flaA</name>
    <name evidence="5" type="ORF">Lgee_1029</name>
</gene>
<evidence type="ECO:0000256" key="4">
    <source>
        <dbReference type="RuleBase" id="RU362073"/>
    </source>
</evidence>
<dbReference type="PANTHER" id="PTHR42792">
    <property type="entry name" value="FLAGELLIN"/>
    <property type="match status" value="1"/>
</dbReference>
<evidence type="ECO:0000313" key="6">
    <source>
        <dbReference type="Proteomes" id="UP000054785"/>
    </source>
</evidence>
<dbReference type="GO" id="GO:0005576">
    <property type="term" value="C:extracellular region"/>
    <property type="evidence" value="ECO:0007669"/>
    <property type="project" value="UniProtKB-SubCell"/>
</dbReference>
<proteinExistence type="inferred from homology"/>